<keyword evidence="11" id="KW-1185">Reference proteome</keyword>
<dbReference type="SUPFAM" id="SSF47384">
    <property type="entry name" value="Homodimeric domain of signal transducing histidine kinase"/>
    <property type="match status" value="1"/>
</dbReference>
<evidence type="ECO:0000256" key="4">
    <source>
        <dbReference type="ARBA" id="ARBA00022553"/>
    </source>
</evidence>
<feature type="domain" description="Histidine kinase" evidence="9">
    <location>
        <begin position="241"/>
        <end position="454"/>
    </location>
</feature>
<evidence type="ECO:0000313" key="11">
    <source>
        <dbReference type="Proteomes" id="UP000237749"/>
    </source>
</evidence>
<evidence type="ECO:0000256" key="1">
    <source>
        <dbReference type="ARBA" id="ARBA00000085"/>
    </source>
</evidence>
<gene>
    <name evidence="10" type="ORF">BXY41_101151</name>
</gene>
<protein>
    <recommendedName>
        <fullName evidence="3">histidine kinase</fullName>
        <ecNumber evidence="3">2.7.13.3</ecNumber>
    </recommendedName>
</protein>
<dbReference type="Pfam" id="PF02518">
    <property type="entry name" value="HATPase_c"/>
    <property type="match status" value="1"/>
</dbReference>
<comment type="subcellular location">
    <subcellularLocation>
        <location evidence="2">Membrane</location>
    </subcellularLocation>
</comment>
<dbReference type="OrthoDB" id="1933776at2"/>
<feature type="transmembrane region" description="Helical" evidence="8">
    <location>
        <begin position="12"/>
        <end position="35"/>
    </location>
</feature>
<evidence type="ECO:0000256" key="7">
    <source>
        <dbReference type="ARBA" id="ARBA00023012"/>
    </source>
</evidence>
<dbReference type="SMART" id="SM00388">
    <property type="entry name" value="HisKA"/>
    <property type="match status" value="1"/>
</dbReference>
<keyword evidence="7" id="KW-0902">Two-component regulatory system</keyword>
<comment type="catalytic activity">
    <reaction evidence="1">
        <text>ATP + protein L-histidine = ADP + protein N-phospho-L-histidine.</text>
        <dbReference type="EC" id="2.7.13.3"/>
    </reaction>
</comment>
<keyword evidence="8" id="KW-1133">Transmembrane helix</keyword>
<dbReference type="InterPro" id="IPR004358">
    <property type="entry name" value="Sig_transdc_His_kin-like_C"/>
</dbReference>
<feature type="transmembrane region" description="Helical" evidence="8">
    <location>
        <begin position="155"/>
        <end position="177"/>
    </location>
</feature>
<proteinExistence type="predicted"/>
<dbReference type="PANTHER" id="PTHR45453:SF1">
    <property type="entry name" value="PHOSPHATE REGULON SENSOR PROTEIN PHOR"/>
    <property type="match status" value="1"/>
</dbReference>
<evidence type="ECO:0000256" key="2">
    <source>
        <dbReference type="ARBA" id="ARBA00004370"/>
    </source>
</evidence>
<name>A0A2S6HY46_9FIRM</name>
<dbReference type="AlphaFoldDB" id="A0A2S6HY46"/>
<keyword evidence="8" id="KW-0472">Membrane</keyword>
<comment type="caution">
    <text evidence="10">The sequence shown here is derived from an EMBL/GenBank/DDBJ whole genome shotgun (WGS) entry which is preliminary data.</text>
</comment>
<keyword evidence="6 10" id="KW-0418">Kinase</keyword>
<dbReference type="InterPro" id="IPR003661">
    <property type="entry name" value="HisK_dim/P_dom"/>
</dbReference>
<evidence type="ECO:0000313" key="10">
    <source>
        <dbReference type="EMBL" id="PPK83091.1"/>
    </source>
</evidence>
<evidence type="ECO:0000256" key="6">
    <source>
        <dbReference type="ARBA" id="ARBA00022777"/>
    </source>
</evidence>
<evidence type="ECO:0000259" key="9">
    <source>
        <dbReference type="PROSITE" id="PS50109"/>
    </source>
</evidence>
<dbReference type="SMART" id="SM00387">
    <property type="entry name" value="HATPase_c"/>
    <property type="match status" value="1"/>
</dbReference>
<dbReference type="InterPro" id="IPR036890">
    <property type="entry name" value="HATPase_C_sf"/>
</dbReference>
<accession>A0A2S6HY46</accession>
<dbReference type="GO" id="GO:0005886">
    <property type="term" value="C:plasma membrane"/>
    <property type="evidence" value="ECO:0007669"/>
    <property type="project" value="TreeGrafter"/>
</dbReference>
<dbReference type="InterPro" id="IPR036097">
    <property type="entry name" value="HisK_dim/P_sf"/>
</dbReference>
<dbReference type="Pfam" id="PF00512">
    <property type="entry name" value="HisKA"/>
    <property type="match status" value="1"/>
</dbReference>
<keyword evidence="5" id="KW-0808">Transferase</keyword>
<dbReference type="Gene3D" id="1.10.287.130">
    <property type="match status" value="1"/>
</dbReference>
<dbReference type="GO" id="GO:0016036">
    <property type="term" value="P:cellular response to phosphate starvation"/>
    <property type="evidence" value="ECO:0007669"/>
    <property type="project" value="TreeGrafter"/>
</dbReference>
<dbReference type="InterPro" id="IPR005467">
    <property type="entry name" value="His_kinase_dom"/>
</dbReference>
<evidence type="ECO:0000256" key="5">
    <source>
        <dbReference type="ARBA" id="ARBA00022679"/>
    </source>
</evidence>
<dbReference type="GO" id="GO:0000155">
    <property type="term" value="F:phosphorelay sensor kinase activity"/>
    <property type="evidence" value="ECO:0007669"/>
    <property type="project" value="InterPro"/>
</dbReference>
<dbReference type="Gene3D" id="3.30.565.10">
    <property type="entry name" value="Histidine kinase-like ATPase, C-terminal domain"/>
    <property type="match status" value="1"/>
</dbReference>
<keyword evidence="4" id="KW-0597">Phosphoprotein</keyword>
<dbReference type="Proteomes" id="UP000237749">
    <property type="component" value="Unassembled WGS sequence"/>
</dbReference>
<sequence>MKSLMKILSRYVLSAAATAIILLIINFTVLTVWLYQSASEYGKNYTVSQMAEELTEADGIYSLSEPVARELKNKQQWAMLIDEKGAVAWSTDLPSDVPLNYKLTDVAGLSRWYLKDYPVKVWQHENGLFVVGSPKNSMWKIGLELPMKLVNNSEILIPALLILNLITAVLLALLFGYRLFLALKKLTAGIESLARMQPVSLPAQGILGDLATGINHASAQLIRQESALNKRDNARTTWIAGISHDIRTPLSVIMGYAGQMEEDNTLNKKQQELAVTIRIQCQKIKALINDLNLASKLEYDMQPIRKEEFLLAPLIRSIVAELLNSNCSPRHTLSLSIDENAQNISIIGDSQLIKRAITNITLNSIRHNPDGCDITIQLNTGSGTAFLSVTDNGTGFPVQTLKCLNHPIEPMELDNHGLGLTIVRQIMKAHNGTASFSNVTGGGCQVTLSLPEKT</sequence>
<reference evidence="10 11" key="1">
    <citation type="submission" date="2018-02" db="EMBL/GenBank/DDBJ databases">
        <title>Genomic Encyclopedia of Archaeal and Bacterial Type Strains, Phase II (KMG-II): from individual species to whole genera.</title>
        <authorList>
            <person name="Goeker M."/>
        </authorList>
    </citation>
    <scope>NUCLEOTIDE SEQUENCE [LARGE SCALE GENOMIC DNA]</scope>
    <source>
        <strain evidence="10 11">DSM 3808</strain>
    </source>
</reference>
<keyword evidence="8" id="KW-0812">Transmembrane</keyword>
<dbReference type="PANTHER" id="PTHR45453">
    <property type="entry name" value="PHOSPHATE REGULON SENSOR PROTEIN PHOR"/>
    <property type="match status" value="1"/>
</dbReference>
<evidence type="ECO:0000256" key="3">
    <source>
        <dbReference type="ARBA" id="ARBA00012438"/>
    </source>
</evidence>
<dbReference type="PRINTS" id="PR00344">
    <property type="entry name" value="BCTRLSENSOR"/>
</dbReference>
<dbReference type="GO" id="GO:0004721">
    <property type="term" value="F:phosphoprotein phosphatase activity"/>
    <property type="evidence" value="ECO:0007669"/>
    <property type="project" value="TreeGrafter"/>
</dbReference>
<evidence type="ECO:0000256" key="8">
    <source>
        <dbReference type="SAM" id="Phobius"/>
    </source>
</evidence>
<dbReference type="EC" id="2.7.13.3" evidence="3"/>
<dbReference type="InterPro" id="IPR050351">
    <property type="entry name" value="BphY/WalK/GraS-like"/>
</dbReference>
<dbReference type="EMBL" id="PTJA01000001">
    <property type="protein sequence ID" value="PPK83091.1"/>
    <property type="molecule type" value="Genomic_DNA"/>
</dbReference>
<dbReference type="SUPFAM" id="SSF55874">
    <property type="entry name" value="ATPase domain of HSP90 chaperone/DNA topoisomerase II/histidine kinase"/>
    <property type="match status" value="1"/>
</dbReference>
<dbReference type="InterPro" id="IPR003594">
    <property type="entry name" value="HATPase_dom"/>
</dbReference>
<organism evidence="10 11">
    <name type="scientific">Lacrimispora xylanisolvens</name>
    <dbReference type="NCBI Taxonomy" id="384636"/>
    <lineage>
        <taxon>Bacteria</taxon>
        <taxon>Bacillati</taxon>
        <taxon>Bacillota</taxon>
        <taxon>Clostridia</taxon>
        <taxon>Lachnospirales</taxon>
        <taxon>Lachnospiraceae</taxon>
        <taxon>Lacrimispora</taxon>
    </lineage>
</organism>
<dbReference type="PROSITE" id="PS50109">
    <property type="entry name" value="HIS_KIN"/>
    <property type="match status" value="1"/>
</dbReference>
<dbReference type="CDD" id="cd00082">
    <property type="entry name" value="HisKA"/>
    <property type="match status" value="1"/>
</dbReference>
<dbReference type="RefSeq" id="WP_104433564.1">
    <property type="nucleotide sequence ID" value="NZ_PTJA01000001.1"/>
</dbReference>